<keyword evidence="8" id="KW-1185">Reference proteome</keyword>
<dbReference type="InterPro" id="IPR036390">
    <property type="entry name" value="WH_DNA-bd_sf"/>
</dbReference>
<dbReference type="SUPFAM" id="SSF53850">
    <property type="entry name" value="Periplasmic binding protein-like II"/>
    <property type="match status" value="1"/>
</dbReference>
<dbReference type="PANTHER" id="PTHR30419:SF8">
    <property type="entry name" value="NITROGEN ASSIMILATION TRANSCRIPTIONAL ACTIVATOR-RELATED"/>
    <property type="match status" value="1"/>
</dbReference>
<keyword evidence="2" id="KW-0805">Transcription regulation</keyword>
<evidence type="ECO:0000313" key="8">
    <source>
        <dbReference type="Proteomes" id="UP000216354"/>
    </source>
</evidence>
<protein>
    <submittedName>
        <fullName evidence="6">LysR family transcriptional regulator</fullName>
    </submittedName>
</protein>
<evidence type="ECO:0000313" key="6">
    <source>
        <dbReference type="EMBL" id="OZI29001.1"/>
    </source>
</evidence>
<dbReference type="InterPro" id="IPR050950">
    <property type="entry name" value="HTH-type_LysR_regulators"/>
</dbReference>
<dbReference type="Pfam" id="PF03466">
    <property type="entry name" value="LysR_substrate"/>
    <property type="match status" value="1"/>
</dbReference>
<dbReference type="Proteomes" id="UP000216354">
    <property type="component" value="Unassembled WGS sequence"/>
</dbReference>
<sequence length="318" mass="34719">MTAAAPNLLRRLKHRHLELLLAIARHGSLTRVAAQAGVSQPAATKALLEIEDIFGAPLFLRTGRGLQPTPLGELAISRARRMLNDLALWSREAQALQGGHAAHLHVGAVPYVSSVLLSSAIAQLHARHGITVTLHRATTDHLLPMLRRHELDCMIGRVSALIELDGLTHETLYHQRPSLIAHRQLARRLSARAPDWAGAAALRWVLPEAKTPTRQLIAEHFIRHGVIPPHPIVEAYSTDVIEGLLGGDPSLVSVVPQEIAHELAARGRIGAVHWDWGWNLPPINLIRRVRDEVRGPGPEEALAAILDELKGQIPLATA</sequence>
<evidence type="ECO:0000313" key="7">
    <source>
        <dbReference type="EMBL" id="OZI68101.1"/>
    </source>
</evidence>
<gene>
    <name evidence="7" type="ORF">CAL27_01105</name>
    <name evidence="6" type="ORF">CEG14_24060</name>
</gene>
<dbReference type="InterPro" id="IPR000847">
    <property type="entry name" value="LysR_HTH_N"/>
</dbReference>
<evidence type="ECO:0000256" key="1">
    <source>
        <dbReference type="ARBA" id="ARBA00009437"/>
    </source>
</evidence>
<dbReference type="InterPro" id="IPR036388">
    <property type="entry name" value="WH-like_DNA-bd_sf"/>
</dbReference>
<keyword evidence="3" id="KW-0238">DNA-binding</keyword>
<evidence type="ECO:0000256" key="3">
    <source>
        <dbReference type="ARBA" id="ARBA00023125"/>
    </source>
</evidence>
<keyword evidence="4" id="KW-0804">Transcription</keyword>
<evidence type="ECO:0000256" key="4">
    <source>
        <dbReference type="ARBA" id="ARBA00023163"/>
    </source>
</evidence>
<evidence type="ECO:0000256" key="2">
    <source>
        <dbReference type="ARBA" id="ARBA00023015"/>
    </source>
</evidence>
<dbReference type="GO" id="GO:0003700">
    <property type="term" value="F:DNA-binding transcription factor activity"/>
    <property type="evidence" value="ECO:0007669"/>
    <property type="project" value="InterPro"/>
</dbReference>
<dbReference type="GO" id="GO:0003677">
    <property type="term" value="F:DNA binding"/>
    <property type="evidence" value="ECO:0007669"/>
    <property type="project" value="UniProtKB-KW"/>
</dbReference>
<reference evidence="6 9" key="2">
    <citation type="submission" date="2017-05" db="EMBL/GenBank/DDBJ databases">
        <title>Complete and WGS of Bordetella genogroups.</title>
        <authorList>
            <person name="Spilker T."/>
            <person name="LiPuma J."/>
        </authorList>
    </citation>
    <scope>NUCLEOTIDE SEQUENCE [LARGE SCALE GENOMIC DNA]</scope>
    <source>
        <strain evidence="6 9">AU17610</strain>
    </source>
</reference>
<organism evidence="6 9">
    <name type="scientific">Bordetella genomosp. 1</name>
    <dbReference type="NCBI Taxonomy" id="1395607"/>
    <lineage>
        <taxon>Bacteria</taxon>
        <taxon>Pseudomonadati</taxon>
        <taxon>Pseudomonadota</taxon>
        <taxon>Betaproteobacteria</taxon>
        <taxon>Burkholderiales</taxon>
        <taxon>Alcaligenaceae</taxon>
        <taxon>Bordetella</taxon>
    </lineage>
</organism>
<dbReference type="Pfam" id="PF00126">
    <property type="entry name" value="HTH_1"/>
    <property type="match status" value="1"/>
</dbReference>
<comment type="similarity">
    <text evidence="1">Belongs to the LysR transcriptional regulatory family.</text>
</comment>
<dbReference type="PROSITE" id="PS50931">
    <property type="entry name" value="HTH_LYSR"/>
    <property type="match status" value="1"/>
</dbReference>
<evidence type="ECO:0000259" key="5">
    <source>
        <dbReference type="PROSITE" id="PS50931"/>
    </source>
</evidence>
<dbReference type="AlphaFoldDB" id="A0A261RVT7"/>
<evidence type="ECO:0000313" key="9">
    <source>
        <dbReference type="Proteomes" id="UP000217005"/>
    </source>
</evidence>
<dbReference type="EMBL" id="NEVR01000001">
    <property type="protein sequence ID" value="OZI68101.1"/>
    <property type="molecule type" value="Genomic_DNA"/>
</dbReference>
<dbReference type="SUPFAM" id="SSF46785">
    <property type="entry name" value="Winged helix' DNA-binding domain"/>
    <property type="match status" value="1"/>
</dbReference>
<dbReference type="Proteomes" id="UP000217005">
    <property type="component" value="Unassembled WGS sequence"/>
</dbReference>
<proteinExistence type="inferred from homology"/>
<dbReference type="InterPro" id="IPR005119">
    <property type="entry name" value="LysR_subst-bd"/>
</dbReference>
<comment type="caution">
    <text evidence="6">The sequence shown here is derived from an EMBL/GenBank/DDBJ whole genome shotgun (WGS) entry which is preliminary data.</text>
</comment>
<dbReference type="GO" id="GO:0005829">
    <property type="term" value="C:cytosol"/>
    <property type="evidence" value="ECO:0007669"/>
    <property type="project" value="TreeGrafter"/>
</dbReference>
<accession>A0A261RVT7</accession>
<dbReference type="OrthoDB" id="8806341at2"/>
<name>A0A261RVT7_9BORD</name>
<dbReference type="EMBL" id="NEVL01000006">
    <property type="protein sequence ID" value="OZI29001.1"/>
    <property type="molecule type" value="Genomic_DNA"/>
</dbReference>
<dbReference type="RefSeq" id="WP_094828927.1">
    <property type="nucleotide sequence ID" value="NZ_NEVL01000006.1"/>
</dbReference>
<dbReference type="Gene3D" id="3.40.190.290">
    <property type="match status" value="1"/>
</dbReference>
<reference evidence="7 8" key="1">
    <citation type="submission" date="2017-05" db="EMBL/GenBank/DDBJ databases">
        <title>Complete and WGS of Bordetella genogroups.</title>
        <authorList>
            <person name="Spilker T."/>
            <person name="Lipuma J."/>
        </authorList>
    </citation>
    <scope>NUCLEOTIDE SEQUENCE [LARGE SCALE GENOMIC DNA]</scope>
    <source>
        <strain evidence="7 8">AU9795</strain>
    </source>
</reference>
<dbReference type="Gene3D" id="1.10.10.10">
    <property type="entry name" value="Winged helix-like DNA-binding domain superfamily/Winged helix DNA-binding domain"/>
    <property type="match status" value="1"/>
</dbReference>
<dbReference type="PANTHER" id="PTHR30419">
    <property type="entry name" value="HTH-TYPE TRANSCRIPTIONAL REGULATOR YBHD"/>
    <property type="match status" value="1"/>
</dbReference>
<feature type="domain" description="HTH lysR-type" evidence="5">
    <location>
        <begin position="12"/>
        <end position="69"/>
    </location>
</feature>